<protein>
    <submittedName>
        <fullName evidence="2">Uncharacterized protein</fullName>
    </submittedName>
</protein>
<dbReference type="AlphaFoldDB" id="A0A9P9JTT3"/>
<keyword evidence="1" id="KW-0472">Membrane</keyword>
<name>A0A9P9JTT3_FUSRE</name>
<keyword evidence="1" id="KW-0812">Transmembrane</keyword>
<organism evidence="2 3">
    <name type="scientific">Fusarium redolens</name>
    <dbReference type="NCBI Taxonomy" id="48865"/>
    <lineage>
        <taxon>Eukaryota</taxon>
        <taxon>Fungi</taxon>
        <taxon>Dikarya</taxon>
        <taxon>Ascomycota</taxon>
        <taxon>Pezizomycotina</taxon>
        <taxon>Sordariomycetes</taxon>
        <taxon>Hypocreomycetidae</taxon>
        <taxon>Hypocreales</taxon>
        <taxon>Nectriaceae</taxon>
        <taxon>Fusarium</taxon>
        <taxon>Fusarium redolens species complex</taxon>
    </lineage>
</organism>
<dbReference type="RefSeq" id="XP_046041968.1">
    <property type="nucleotide sequence ID" value="XM_046185224.1"/>
</dbReference>
<feature type="transmembrane region" description="Helical" evidence="1">
    <location>
        <begin position="12"/>
        <end position="32"/>
    </location>
</feature>
<reference evidence="2" key="1">
    <citation type="journal article" date="2021" name="Nat. Commun.">
        <title>Genetic determinants of endophytism in the Arabidopsis root mycobiome.</title>
        <authorList>
            <person name="Mesny F."/>
            <person name="Miyauchi S."/>
            <person name="Thiergart T."/>
            <person name="Pickel B."/>
            <person name="Atanasova L."/>
            <person name="Karlsson M."/>
            <person name="Huettel B."/>
            <person name="Barry K.W."/>
            <person name="Haridas S."/>
            <person name="Chen C."/>
            <person name="Bauer D."/>
            <person name="Andreopoulos W."/>
            <person name="Pangilinan J."/>
            <person name="LaButti K."/>
            <person name="Riley R."/>
            <person name="Lipzen A."/>
            <person name="Clum A."/>
            <person name="Drula E."/>
            <person name="Henrissat B."/>
            <person name="Kohler A."/>
            <person name="Grigoriev I.V."/>
            <person name="Martin F.M."/>
            <person name="Hacquard S."/>
        </authorList>
    </citation>
    <scope>NUCLEOTIDE SEQUENCE</scope>
    <source>
        <strain evidence="2">MPI-CAGE-AT-0023</strain>
    </source>
</reference>
<evidence type="ECO:0000256" key="1">
    <source>
        <dbReference type="SAM" id="Phobius"/>
    </source>
</evidence>
<evidence type="ECO:0000313" key="3">
    <source>
        <dbReference type="Proteomes" id="UP000720189"/>
    </source>
</evidence>
<dbReference type="GeneID" id="70215178"/>
<dbReference type="EMBL" id="JAGMUX010000029">
    <property type="protein sequence ID" value="KAH7216987.1"/>
    <property type="molecule type" value="Genomic_DNA"/>
</dbReference>
<proteinExistence type="predicted"/>
<feature type="transmembrane region" description="Helical" evidence="1">
    <location>
        <begin position="98"/>
        <end position="120"/>
    </location>
</feature>
<dbReference type="Proteomes" id="UP000720189">
    <property type="component" value="Unassembled WGS sequence"/>
</dbReference>
<gene>
    <name evidence="2" type="ORF">BKA55DRAFT_218818</name>
</gene>
<comment type="caution">
    <text evidence="2">The sequence shown here is derived from an EMBL/GenBank/DDBJ whole genome shotgun (WGS) entry which is preliminary data.</text>
</comment>
<sequence length="127" mass="14883">MSNNLQSRLGSKAHAVFGAAVFLVAILAFLVIDTYHRARRIYRGVTSHNNLRNMIFRIASGCQPYHQFADRDETGHGYYYHWRVGTMLRVHLEDTVTIGLYFFLFFIICLLFGVWVVQYWTARWLFG</sequence>
<dbReference type="OrthoDB" id="5103543at2759"/>
<accession>A0A9P9JTT3</accession>
<keyword evidence="3" id="KW-1185">Reference proteome</keyword>
<keyword evidence="1" id="KW-1133">Transmembrane helix</keyword>
<evidence type="ECO:0000313" key="2">
    <source>
        <dbReference type="EMBL" id="KAH7216987.1"/>
    </source>
</evidence>